<feature type="domain" description="Carboxyltransferase" evidence="4">
    <location>
        <begin position="24"/>
        <end position="303"/>
    </location>
</feature>
<keyword evidence="2 5" id="KW-0378">Hydrolase</keyword>
<dbReference type="SMART" id="SM00797">
    <property type="entry name" value="AHS2"/>
    <property type="match status" value="1"/>
</dbReference>
<keyword evidence="6" id="KW-1185">Reference proteome</keyword>
<dbReference type="InterPro" id="IPR029000">
    <property type="entry name" value="Cyclophilin-like_dom_sf"/>
</dbReference>
<dbReference type="Proteomes" id="UP000185192">
    <property type="component" value="Unassembled WGS sequence"/>
</dbReference>
<gene>
    <name evidence="5" type="ORF">SAMN02745824_2792</name>
</gene>
<reference evidence="6" key="1">
    <citation type="submission" date="2016-11" db="EMBL/GenBank/DDBJ databases">
        <authorList>
            <person name="Varghese N."/>
            <person name="Submissions S."/>
        </authorList>
    </citation>
    <scope>NUCLEOTIDE SEQUENCE [LARGE SCALE GENOMIC DNA]</scope>
    <source>
        <strain evidence="6">DSM 22363</strain>
    </source>
</reference>
<dbReference type="OrthoDB" id="9768696at2"/>
<dbReference type="EMBL" id="FSQW01000002">
    <property type="protein sequence ID" value="SIO05861.1"/>
    <property type="molecule type" value="Genomic_DNA"/>
</dbReference>
<keyword evidence="1" id="KW-0547">Nucleotide-binding</keyword>
<evidence type="ECO:0000259" key="4">
    <source>
        <dbReference type="SMART" id="SM00797"/>
    </source>
</evidence>
<dbReference type="AlphaFoldDB" id="A0A1N6GEC7"/>
<sequence>MTIRIEKPGLQTTVQAAPFFGHRHVGMPAAGAADCLSSCLANRLVGKIPTAATLEVTLDAMEFTVRETCTIAVTGAAEYVKVNDEAATLHKSFRLTAGNKVRIGPARTGCRSYVAFAGDPSWNPVLGSWSTCLQAGLGGYQGRGLRAGDILEFSANNFPSDALETPVQFIPNLSGHHLLRVTAGPEFTKLEEDSRHRLFSNKWQSGQRSSRMGTMLAGTPLDLQDHNTMPSAAVFPGTIQCPPDGAPFLLGPDAQTTGGYPRVAQVIRADRHLIGQLRPGDRVQLVLTSPEKAQEIYRQKLKLLQPWLGDISLW</sequence>
<dbReference type="NCBIfam" id="TIGR00724">
    <property type="entry name" value="urea_amlyse_rel"/>
    <property type="match status" value="1"/>
</dbReference>
<evidence type="ECO:0000256" key="1">
    <source>
        <dbReference type="ARBA" id="ARBA00022741"/>
    </source>
</evidence>
<dbReference type="PANTHER" id="PTHR43309">
    <property type="entry name" value="5-OXOPROLINASE SUBUNIT C"/>
    <property type="match status" value="1"/>
</dbReference>
<dbReference type="STRING" id="1123272.SAMN02745824_2792"/>
<dbReference type="GO" id="GO:0016787">
    <property type="term" value="F:hydrolase activity"/>
    <property type="evidence" value="ECO:0007669"/>
    <property type="project" value="UniProtKB-KW"/>
</dbReference>
<keyword evidence="3" id="KW-0067">ATP-binding</keyword>
<dbReference type="InterPro" id="IPR003778">
    <property type="entry name" value="CT_A_B"/>
</dbReference>
<dbReference type="GO" id="GO:0005524">
    <property type="term" value="F:ATP binding"/>
    <property type="evidence" value="ECO:0007669"/>
    <property type="project" value="UniProtKB-KW"/>
</dbReference>
<dbReference type="PANTHER" id="PTHR43309:SF3">
    <property type="entry name" value="5-OXOPROLINASE SUBUNIT C"/>
    <property type="match status" value="1"/>
</dbReference>
<name>A0A1N6GEC7_9SPHN</name>
<protein>
    <submittedName>
        <fullName evidence="5">Allophanate hydrolase</fullName>
    </submittedName>
</protein>
<proteinExistence type="predicted"/>
<organism evidence="5 6">
    <name type="scientific">Parasphingorhabdus marina DSM 22363</name>
    <dbReference type="NCBI Taxonomy" id="1123272"/>
    <lineage>
        <taxon>Bacteria</taxon>
        <taxon>Pseudomonadati</taxon>
        <taxon>Pseudomonadota</taxon>
        <taxon>Alphaproteobacteria</taxon>
        <taxon>Sphingomonadales</taxon>
        <taxon>Sphingomonadaceae</taxon>
        <taxon>Parasphingorhabdus</taxon>
    </lineage>
</organism>
<dbReference type="SUPFAM" id="SSF50891">
    <property type="entry name" value="Cyclophilin-like"/>
    <property type="match status" value="1"/>
</dbReference>
<dbReference type="Gene3D" id="2.40.100.10">
    <property type="entry name" value="Cyclophilin-like"/>
    <property type="match status" value="1"/>
</dbReference>
<evidence type="ECO:0000313" key="6">
    <source>
        <dbReference type="Proteomes" id="UP000185192"/>
    </source>
</evidence>
<accession>A0A1N6GEC7</accession>
<dbReference type="RefSeq" id="WP_074205765.1">
    <property type="nucleotide sequence ID" value="NZ_FSQW01000002.1"/>
</dbReference>
<evidence type="ECO:0000256" key="2">
    <source>
        <dbReference type="ARBA" id="ARBA00022801"/>
    </source>
</evidence>
<dbReference type="Pfam" id="PF02626">
    <property type="entry name" value="CT_A_B"/>
    <property type="match status" value="1"/>
</dbReference>
<evidence type="ECO:0000256" key="3">
    <source>
        <dbReference type="ARBA" id="ARBA00022840"/>
    </source>
</evidence>
<evidence type="ECO:0000313" key="5">
    <source>
        <dbReference type="EMBL" id="SIO05861.1"/>
    </source>
</evidence>
<dbReference type="InterPro" id="IPR052708">
    <property type="entry name" value="PxpC"/>
</dbReference>